<sequence>MIFAFCSCYNISKFSHFCFFDIEQRRLLKAPQRYTKATLCEKSFVYKLQPCRFWKRRCACSDLYFRRTLPVRFFKLNACLTNDTNSSEEVRTSFVDFQEEKDNGFYELEQEQSIQDEDNLWDTKTLDFEENYTGLDKDDFLVSEKLAEYLKSKQTETQRQPEYPLDKSAILDWWVAGVDSRKFKEIQNLYGNFGIFFLENFPDFTENKRHEKKLSPRDKAIFKAKKLYSSIGVPAIADSLLFVIEPAGSQGYQFEQLDANVDRLLEMLRTTSKPDRVTTFYSYVAYYDGERELVEEGVCEVDIYFAHTSHSSIAISTAFDNLMLRLRTELHLPAYRPDDELEGSYISGRAEASVSTTSPERALPGAALLADRLLREADLLQGSLIKVTAFLNHQVDVSLMESCGKDLTSLLASTNPTKILTIETSGLLPAITVARELNLLMVYARHGKSITMSDCIHTFYRSQTKGELYELVISKEYLGENDRVVIIDDFLAGGSTLDALIRLANMAGAEVCGVGVLIERTDMGGRAFLSGYDIPIFSLVRVSVSSEGLQVDSIENG</sequence>
<reference evidence="6 7" key="1">
    <citation type="submission" date="2022-07" db="EMBL/GenBank/DDBJ databases">
        <title>Genome-wide signatures of adaptation to extreme environments.</title>
        <authorList>
            <person name="Cho C.H."/>
            <person name="Yoon H.S."/>
        </authorList>
    </citation>
    <scope>NUCLEOTIDE SEQUENCE [LARGE SCALE GENOMIC DNA]</scope>
    <source>
        <strain evidence="6 7">108.79 E11</strain>
    </source>
</reference>
<dbReference type="GO" id="GO:0046110">
    <property type="term" value="P:xanthine metabolic process"/>
    <property type="evidence" value="ECO:0007669"/>
    <property type="project" value="InterPro"/>
</dbReference>
<dbReference type="PANTHER" id="PTHR43864:SF1">
    <property type="entry name" value="XANTHINE PHOSPHORIBOSYLTRANSFERASE"/>
    <property type="match status" value="1"/>
</dbReference>
<dbReference type="Pfam" id="PF00156">
    <property type="entry name" value="Pribosyltran"/>
    <property type="match status" value="1"/>
</dbReference>
<dbReference type="NCBIfam" id="TIGR01744">
    <property type="entry name" value="XPRTase"/>
    <property type="match status" value="1"/>
</dbReference>
<evidence type="ECO:0000256" key="3">
    <source>
        <dbReference type="ARBA" id="ARBA00022679"/>
    </source>
</evidence>
<dbReference type="Gene3D" id="3.40.50.2020">
    <property type="match status" value="1"/>
</dbReference>
<dbReference type="SUPFAM" id="SSF52972">
    <property type="entry name" value="ITPase-like"/>
    <property type="match status" value="1"/>
</dbReference>
<dbReference type="InterPro" id="IPR029057">
    <property type="entry name" value="PRTase-like"/>
</dbReference>
<gene>
    <name evidence="6" type="ORF">GAYE_SCF04G2498</name>
</gene>
<dbReference type="Proteomes" id="UP001300502">
    <property type="component" value="Unassembled WGS sequence"/>
</dbReference>
<evidence type="ECO:0000256" key="4">
    <source>
        <dbReference type="ARBA" id="ARBA00022726"/>
    </source>
</evidence>
<keyword evidence="2" id="KW-0328">Glycosyltransferase</keyword>
<evidence type="ECO:0000256" key="2">
    <source>
        <dbReference type="ARBA" id="ARBA00022676"/>
    </source>
</evidence>
<dbReference type="GO" id="GO:0006166">
    <property type="term" value="P:purine ribonucleoside salvage"/>
    <property type="evidence" value="ECO:0007669"/>
    <property type="project" value="UniProtKB-KW"/>
</dbReference>
<dbReference type="InterPro" id="IPR000836">
    <property type="entry name" value="PRTase_dom"/>
</dbReference>
<dbReference type="PANTHER" id="PTHR43864">
    <property type="entry name" value="HYPOXANTHINE/GUANINE PHOSPHORIBOSYLTRANSFERASE"/>
    <property type="match status" value="1"/>
</dbReference>
<dbReference type="InterPro" id="IPR050118">
    <property type="entry name" value="Pur/Pyrimidine_PRTase"/>
</dbReference>
<keyword evidence="4" id="KW-0660">Purine salvage</keyword>
<evidence type="ECO:0000259" key="5">
    <source>
        <dbReference type="Pfam" id="PF00156"/>
    </source>
</evidence>
<dbReference type="CDD" id="cd06223">
    <property type="entry name" value="PRTases_typeI"/>
    <property type="match status" value="1"/>
</dbReference>
<dbReference type="GO" id="GO:0009143">
    <property type="term" value="P:nucleoside triphosphate catabolic process"/>
    <property type="evidence" value="ECO:0007669"/>
    <property type="project" value="InterPro"/>
</dbReference>
<protein>
    <recommendedName>
        <fullName evidence="5">Phosphoribosyltransferase domain-containing protein</fullName>
    </recommendedName>
</protein>
<organism evidence="6 7">
    <name type="scientific">Galdieria yellowstonensis</name>
    <dbReference type="NCBI Taxonomy" id="3028027"/>
    <lineage>
        <taxon>Eukaryota</taxon>
        <taxon>Rhodophyta</taxon>
        <taxon>Bangiophyceae</taxon>
        <taxon>Galdieriales</taxon>
        <taxon>Galdieriaceae</taxon>
        <taxon>Galdieria</taxon>
    </lineage>
</organism>
<proteinExistence type="predicted"/>
<dbReference type="Gene3D" id="3.90.950.10">
    <property type="match status" value="1"/>
</dbReference>
<evidence type="ECO:0000256" key="1">
    <source>
        <dbReference type="ARBA" id="ARBA00022490"/>
    </source>
</evidence>
<dbReference type="GO" id="GO:0016763">
    <property type="term" value="F:pentosyltransferase activity"/>
    <property type="evidence" value="ECO:0007669"/>
    <property type="project" value="InterPro"/>
</dbReference>
<dbReference type="GO" id="GO:0047429">
    <property type="term" value="F:nucleoside triphosphate diphosphatase activity"/>
    <property type="evidence" value="ECO:0007669"/>
    <property type="project" value="InterPro"/>
</dbReference>
<dbReference type="Pfam" id="PF01725">
    <property type="entry name" value="Ham1p_like"/>
    <property type="match status" value="1"/>
</dbReference>
<dbReference type="InterPro" id="IPR029001">
    <property type="entry name" value="ITPase-like_fam"/>
</dbReference>
<evidence type="ECO:0000313" key="7">
    <source>
        <dbReference type="Proteomes" id="UP001300502"/>
    </source>
</evidence>
<dbReference type="EMBL" id="JANCYU010000024">
    <property type="protein sequence ID" value="KAK4524597.1"/>
    <property type="molecule type" value="Genomic_DNA"/>
</dbReference>
<comment type="caution">
    <text evidence="6">The sequence shown here is derived from an EMBL/GenBank/DDBJ whole genome shotgun (WGS) entry which is preliminary data.</text>
</comment>
<keyword evidence="1" id="KW-0963">Cytoplasm</keyword>
<dbReference type="AlphaFoldDB" id="A0AAV9IB94"/>
<keyword evidence="3" id="KW-0808">Transferase</keyword>
<feature type="domain" description="Phosphoribosyltransferase" evidence="5">
    <location>
        <begin position="412"/>
        <end position="528"/>
    </location>
</feature>
<keyword evidence="7" id="KW-1185">Reference proteome</keyword>
<dbReference type="InterPro" id="IPR002637">
    <property type="entry name" value="RdgB/HAM1"/>
</dbReference>
<name>A0AAV9IB94_9RHOD</name>
<evidence type="ECO:0000313" key="6">
    <source>
        <dbReference type="EMBL" id="KAK4524597.1"/>
    </source>
</evidence>
<accession>A0AAV9IB94</accession>
<dbReference type="SUPFAM" id="SSF53271">
    <property type="entry name" value="PRTase-like"/>
    <property type="match status" value="1"/>
</dbReference>
<dbReference type="InterPro" id="IPR010079">
    <property type="entry name" value="Xanthine_PRibTrfase"/>
</dbReference>